<protein>
    <submittedName>
        <fullName evidence="4">T9SS type A sorting domain-containing protein</fullName>
    </submittedName>
</protein>
<dbReference type="InterPro" id="IPR026444">
    <property type="entry name" value="Secre_tail"/>
</dbReference>
<evidence type="ECO:0000259" key="3">
    <source>
        <dbReference type="Pfam" id="PF18962"/>
    </source>
</evidence>
<comment type="caution">
    <text evidence="4">The sequence shown here is derived from an EMBL/GenBank/DDBJ whole genome shotgun (WGS) entry which is preliminary data.</text>
</comment>
<evidence type="ECO:0000313" key="4">
    <source>
        <dbReference type="EMBL" id="MFC4633279.1"/>
    </source>
</evidence>
<reference evidence="5" key="1">
    <citation type="journal article" date="2019" name="Int. J. Syst. Evol. Microbiol.">
        <title>The Global Catalogue of Microorganisms (GCM) 10K type strain sequencing project: providing services to taxonomists for standard genome sequencing and annotation.</title>
        <authorList>
            <consortium name="The Broad Institute Genomics Platform"/>
            <consortium name="The Broad Institute Genome Sequencing Center for Infectious Disease"/>
            <person name="Wu L."/>
            <person name="Ma J."/>
        </authorList>
    </citation>
    <scope>NUCLEOTIDE SEQUENCE [LARGE SCALE GENOMIC DNA]</scope>
    <source>
        <strain evidence="5">YJ-61-S</strain>
    </source>
</reference>
<evidence type="ECO:0000256" key="1">
    <source>
        <dbReference type="ARBA" id="ARBA00022729"/>
    </source>
</evidence>
<dbReference type="RefSeq" id="WP_379977475.1">
    <property type="nucleotide sequence ID" value="NZ_JBHSFV010000002.1"/>
</dbReference>
<keyword evidence="1 2" id="KW-0732">Signal</keyword>
<sequence length="567" mass="58781">MKKITLKSVVFFALLTGFVGFGQGTGTTDTSTDVPTGIQNNFGVEDTRGASVPSVLVAASPGGGADWINDVEAKLDATGLVAADTFLTGAGTPTLAELQSYDAVLVFTDAGAADPVAFGNNLAAYIDGGGAVVDATFTPNVSITGGFTAYELYSMSGQSNGANLGIGTILEPGHPTLAGVSSFDGGTSSFHNTGGTVAAGATLVAEYTTGAPFIIVDENVGPANTRRTFLNFYPPSIDARDDFWNTTSDGALIMANALRWTANFSDGPSVLIVGSPGNPDWILDVEAKIEATGTLSADTFLSSGGTPTLSQLQNYDAVFLFTDAGAADPVALGNVLEDYIDAGFPVVDATFTPNVAITGGFTQYELYSMSGQSNGANLGIGTILEPGDPILTDVNSFDGGTSSFHNTGGTVASGATIIAEYTTGAPLLIRAENVGPANTRRVFLNFYPPSIDARDDFWDTTSDGDQIMRNALLWAIDGVVLGTDDNELGIDISVFPNPAQNELNISNTSGVSIEKTYIIDMVGRIVSTIDASDATTRTIDISNLTTGIYFLRLESADASSVIKFIKK</sequence>
<proteinExistence type="predicted"/>
<gene>
    <name evidence="4" type="ORF">ACFO3O_05135</name>
</gene>
<feature type="domain" description="Secretion system C-terminal sorting" evidence="3">
    <location>
        <begin position="494"/>
        <end position="565"/>
    </location>
</feature>
<name>A0ABV9HTJ5_9FLAO</name>
<accession>A0ABV9HTJ5</accession>
<keyword evidence="5" id="KW-1185">Reference proteome</keyword>
<dbReference type="Proteomes" id="UP001596043">
    <property type="component" value="Unassembled WGS sequence"/>
</dbReference>
<evidence type="ECO:0000256" key="2">
    <source>
        <dbReference type="SAM" id="SignalP"/>
    </source>
</evidence>
<organism evidence="4 5">
    <name type="scientific">Dokdonia ponticola</name>
    <dbReference type="NCBI Taxonomy" id="2041041"/>
    <lineage>
        <taxon>Bacteria</taxon>
        <taxon>Pseudomonadati</taxon>
        <taxon>Bacteroidota</taxon>
        <taxon>Flavobacteriia</taxon>
        <taxon>Flavobacteriales</taxon>
        <taxon>Flavobacteriaceae</taxon>
        <taxon>Dokdonia</taxon>
    </lineage>
</organism>
<dbReference type="NCBIfam" id="TIGR04183">
    <property type="entry name" value="Por_Secre_tail"/>
    <property type="match status" value="1"/>
</dbReference>
<feature type="signal peptide" evidence="2">
    <location>
        <begin position="1"/>
        <end position="22"/>
    </location>
</feature>
<dbReference type="EMBL" id="JBHSFV010000002">
    <property type="protein sequence ID" value="MFC4633279.1"/>
    <property type="molecule type" value="Genomic_DNA"/>
</dbReference>
<dbReference type="Pfam" id="PF18962">
    <property type="entry name" value="Por_Secre_tail"/>
    <property type="match status" value="1"/>
</dbReference>
<feature type="chain" id="PRO_5046949827" evidence="2">
    <location>
        <begin position="23"/>
        <end position="567"/>
    </location>
</feature>
<evidence type="ECO:0000313" key="5">
    <source>
        <dbReference type="Proteomes" id="UP001596043"/>
    </source>
</evidence>